<organism evidence="3 4">
    <name type="scientific">Micractinium conductrix</name>
    <dbReference type="NCBI Taxonomy" id="554055"/>
    <lineage>
        <taxon>Eukaryota</taxon>
        <taxon>Viridiplantae</taxon>
        <taxon>Chlorophyta</taxon>
        <taxon>core chlorophytes</taxon>
        <taxon>Trebouxiophyceae</taxon>
        <taxon>Chlorellales</taxon>
        <taxon>Chlorellaceae</taxon>
        <taxon>Chlorella clade</taxon>
        <taxon>Micractinium</taxon>
    </lineage>
</organism>
<feature type="region of interest" description="Disordered" evidence="1">
    <location>
        <begin position="63"/>
        <end position="110"/>
    </location>
</feature>
<evidence type="ECO:0000313" key="3">
    <source>
        <dbReference type="EMBL" id="PSC74397.1"/>
    </source>
</evidence>
<dbReference type="Proteomes" id="UP000239649">
    <property type="component" value="Unassembled WGS sequence"/>
</dbReference>
<evidence type="ECO:0000259" key="2">
    <source>
        <dbReference type="Pfam" id="PF13472"/>
    </source>
</evidence>
<dbReference type="Pfam" id="PF13472">
    <property type="entry name" value="Lipase_GDSL_2"/>
    <property type="match status" value="1"/>
</dbReference>
<dbReference type="AlphaFoldDB" id="A0A2P6VK03"/>
<dbReference type="EMBL" id="LHPF02000004">
    <property type="protein sequence ID" value="PSC74397.1"/>
    <property type="molecule type" value="Genomic_DNA"/>
</dbReference>
<feature type="domain" description="SGNH hydrolase-type esterase" evidence="2">
    <location>
        <begin position="125"/>
        <end position="274"/>
    </location>
</feature>
<keyword evidence="4" id="KW-1185">Reference proteome</keyword>
<dbReference type="InterPro" id="IPR036514">
    <property type="entry name" value="SGNH_hydro_sf"/>
</dbReference>
<gene>
    <name evidence="3" type="ORF">C2E20_2450</name>
</gene>
<proteinExistence type="predicted"/>
<comment type="caution">
    <text evidence="3">The sequence shown here is derived from an EMBL/GenBank/DDBJ whole genome shotgun (WGS) entry which is preliminary data.</text>
</comment>
<dbReference type="SUPFAM" id="SSF52266">
    <property type="entry name" value="SGNH hydrolase"/>
    <property type="match status" value="1"/>
</dbReference>
<evidence type="ECO:0000313" key="4">
    <source>
        <dbReference type="Proteomes" id="UP000239649"/>
    </source>
</evidence>
<evidence type="ECO:0000256" key="1">
    <source>
        <dbReference type="SAM" id="MobiDB-lite"/>
    </source>
</evidence>
<protein>
    <recommendedName>
        <fullName evidence="2">SGNH hydrolase-type esterase domain-containing protein</fullName>
    </recommendedName>
</protein>
<accession>A0A2P6VK03</accession>
<dbReference type="InterPro" id="IPR013830">
    <property type="entry name" value="SGNH_hydro"/>
</dbReference>
<sequence length="289" mass="29437">MSGGGGSSGAAPTPDVSVLVQLLEVMRLLSGRAGAAAGSPAGAPPAAAPAPAAAARAAEAAAPPPGAGLAESNLAVGPTAGLPPWAEPPPDMEACGGQRRQQGRAAEKVASANAAGERLDLVLWGDSLTAALARSSSPAWPSTFGDLQALPLGMCSSTVEDLAWRILEGGERPEQAPKVAAFLIGINNVWQGLQPPAERLEWLLTWAKAVWPDTKFAVMALLPTNWTDVGPTNQAYAALAARRGALFVDCGIGLDPSDTSLVEDGLHPTEAGSERLARCLRDAVQPLLA</sequence>
<reference evidence="3 4" key="1">
    <citation type="journal article" date="2018" name="Plant J.">
        <title>Genome sequences of Chlorella sorokiniana UTEX 1602 and Micractinium conductrix SAG 241.80: implications to maltose excretion by a green alga.</title>
        <authorList>
            <person name="Arriola M.B."/>
            <person name="Velmurugan N."/>
            <person name="Zhang Y."/>
            <person name="Plunkett M.H."/>
            <person name="Hondzo H."/>
            <person name="Barney B.M."/>
        </authorList>
    </citation>
    <scope>NUCLEOTIDE SEQUENCE [LARGE SCALE GENOMIC DNA]</scope>
    <source>
        <strain evidence="3 4">SAG 241.80</strain>
    </source>
</reference>
<dbReference type="OrthoDB" id="514734at2759"/>
<name>A0A2P6VK03_9CHLO</name>
<dbReference type="Gene3D" id="3.40.50.1110">
    <property type="entry name" value="SGNH hydrolase"/>
    <property type="match status" value="1"/>
</dbReference>